<proteinExistence type="inferred from homology"/>
<keyword evidence="9" id="KW-0282">Flagellum</keyword>
<dbReference type="EMBL" id="LNQE01001924">
    <property type="protein sequence ID" value="KUG02332.1"/>
    <property type="molecule type" value="Genomic_DNA"/>
</dbReference>
<dbReference type="AlphaFoldDB" id="A0A0W8E105"/>
<dbReference type="PANTHER" id="PTHR30033">
    <property type="entry name" value="FLAGELLAR HOOK-ASSOCIATED PROTEIN 1"/>
    <property type="match status" value="1"/>
</dbReference>
<dbReference type="PANTHER" id="PTHR30033:SF1">
    <property type="entry name" value="FLAGELLAR HOOK-ASSOCIATED PROTEIN 1"/>
    <property type="match status" value="1"/>
</dbReference>
<evidence type="ECO:0000313" key="9">
    <source>
        <dbReference type="EMBL" id="KUG02332.1"/>
    </source>
</evidence>
<dbReference type="GO" id="GO:0044780">
    <property type="term" value="P:bacterial-type flagellum assembly"/>
    <property type="evidence" value="ECO:0007669"/>
    <property type="project" value="InterPro"/>
</dbReference>
<evidence type="ECO:0000256" key="4">
    <source>
        <dbReference type="ARBA" id="ARBA00022525"/>
    </source>
</evidence>
<evidence type="ECO:0000256" key="2">
    <source>
        <dbReference type="ARBA" id="ARBA00004613"/>
    </source>
</evidence>
<dbReference type="SUPFAM" id="SSF64518">
    <property type="entry name" value="Phase 1 flagellin"/>
    <property type="match status" value="1"/>
</dbReference>
<dbReference type="Pfam" id="PF22638">
    <property type="entry name" value="FlgK_D1"/>
    <property type="match status" value="1"/>
</dbReference>
<dbReference type="InterPro" id="IPR053927">
    <property type="entry name" value="FlgK_helical"/>
</dbReference>
<evidence type="ECO:0000256" key="3">
    <source>
        <dbReference type="ARBA" id="ARBA00009677"/>
    </source>
</evidence>
<evidence type="ECO:0000259" key="7">
    <source>
        <dbReference type="Pfam" id="PF06429"/>
    </source>
</evidence>
<dbReference type="Pfam" id="PF00460">
    <property type="entry name" value="Flg_bb_rod"/>
    <property type="match status" value="1"/>
</dbReference>
<reference evidence="9" key="1">
    <citation type="journal article" date="2015" name="Proc. Natl. Acad. Sci. U.S.A.">
        <title>Networks of energetic and metabolic interactions define dynamics in microbial communities.</title>
        <authorList>
            <person name="Embree M."/>
            <person name="Liu J.K."/>
            <person name="Al-Bassam M.M."/>
            <person name="Zengler K."/>
        </authorList>
    </citation>
    <scope>NUCLEOTIDE SEQUENCE</scope>
</reference>
<dbReference type="InterPro" id="IPR010930">
    <property type="entry name" value="Flg_bb/hook_C_dom"/>
</dbReference>
<dbReference type="GO" id="GO:0005576">
    <property type="term" value="C:extracellular region"/>
    <property type="evidence" value="ECO:0007669"/>
    <property type="project" value="UniProtKB-SubCell"/>
</dbReference>
<dbReference type="GO" id="GO:0009424">
    <property type="term" value="C:bacterial-type flagellum hook"/>
    <property type="evidence" value="ECO:0007669"/>
    <property type="project" value="InterPro"/>
</dbReference>
<dbReference type="GO" id="GO:0005198">
    <property type="term" value="F:structural molecule activity"/>
    <property type="evidence" value="ECO:0007669"/>
    <property type="project" value="InterPro"/>
</dbReference>
<feature type="domain" description="Flagellar hook-associated protein FlgK helical" evidence="8">
    <location>
        <begin position="101"/>
        <end position="335"/>
    </location>
</feature>
<evidence type="ECO:0000256" key="5">
    <source>
        <dbReference type="ARBA" id="ARBA00023143"/>
    </source>
</evidence>
<evidence type="ECO:0000259" key="6">
    <source>
        <dbReference type="Pfam" id="PF00460"/>
    </source>
</evidence>
<comment type="subcellular location">
    <subcellularLocation>
        <location evidence="1">Bacterial flagellum</location>
    </subcellularLocation>
    <subcellularLocation>
        <location evidence="2">Secreted</location>
    </subcellularLocation>
</comment>
<dbReference type="NCBIfam" id="TIGR02492">
    <property type="entry name" value="flgK_ends"/>
    <property type="match status" value="1"/>
</dbReference>
<evidence type="ECO:0000259" key="8">
    <source>
        <dbReference type="Pfam" id="PF22638"/>
    </source>
</evidence>
<dbReference type="Pfam" id="PF06429">
    <property type="entry name" value="Flg_bbr_C"/>
    <property type="match status" value="1"/>
</dbReference>
<protein>
    <submittedName>
        <fullName evidence="9">Flagellar hook-associated protein flgk</fullName>
    </submittedName>
</protein>
<keyword evidence="4" id="KW-0964">Secreted</keyword>
<organism evidence="9">
    <name type="scientific">hydrocarbon metagenome</name>
    <dbReference type="NCBI Taxonomy" id="938273"/>
    <lineage>
        <taxon>unclassified sequences</taxon>
        <taxon>metagenomes</taxon>
        <taxon>ecological metagenomes</taxon>
    </lineage>
</organism>
<gene>
    <name evidence="9" type="ORF">ASZ90_020285</name>
</gene>
<dbReference type="InterPro" id="IPR002371">
    <property type="entry name" value="FlgK"/>
</dbReference>
<keyword evidence="9" id="KW-0966">Cell projection</keyword>
<keyword evidence="9" id="KW-0969">Cilium</keyword>
<accession>A0A0W8E105</accession>
<keyword evidence="5" id="KW-0975">Bacterial flagellum</keyword>
<dbReference type="InterPro" id="IPR001444">
    <property type="entry name" value="Flag_bb_rod_N"/>
</dbReference>
<dbReference type="PRINTS" id="PR01005">
    <property type="entry name" value="FLGHOOKAP1"/>
</dbReference>
<name>A0A0W8E105_9ZZZZ</name>
<feature type="domain" description="Flagellar basal body rod protein N-terminal" evidence="6">
    <location>
        <begin position="7"/>
        <end position="37"/>
    </location>
</feature>
<feature type="domain" description="Flagellar basal-body/hook protein C-terminal" evidence="7">
    <location>
        <begin position="570"/>
        <end position="609"/>
    </location>
</feature>
<comment type="caution">
    <text evidence="9">The sequence shown here is derived from an EMBL/GenBank/DDBJ whole genome shotgun (WGS) entry which is preliminary data.</text>
</comment>
<sequence>MSIMMGLETGKRAITVQQLALQTTGHNIANANTEGYTRQTVGMEAARPFCTPGIPSSSGVGQIGTGVSAGSITRIREEYIDLQIRKENRNSGYWESIQDGMEKIEVIINEPSNTGLRSVMEAFWQSWQDLSVNPESEAVRAVVVERGNALAETFNHMYQQFTDLKTDINSNIRIKVQEMNSIITQLRDLNKEILAISVSGQSPNDLMDKRDLLLDQLSRMADISITEDNYGMVSVQMGGRAIVQGTDCTTLSTSSDPNGMYMVIWADTGIKANISSGELGGLLDLRGQTTLAQENSISEYKEIIPELIDELNTMAKTIVVMTNQIHRGGYSLNNNSDPASGFPDGTNFFSMPDDPDTIDNWASYMKLDGLILSDANNIAAAANRTWDENDQESNFGDGSIALRIAQLKQSINVSSSSTSSESLSGVLAFPSSVAGDLTVNYTGGPSTTITLAAPAEAYQDLQELAAAIQHGLDANNDLSTAGISIKVSCDGDRLIFSSSNSAFEGISDVDLLGGTAFSALNNIGGMIENVTGDDYWASIASGVGVQCQQAARMSENQGILLNQLENERQSVSGVSLDEETADLLKYQAAYNAAARFITVIDEQLDTIINRMGTVGR</sequence>
<comment type="similarity">
    <text evidence="3">Belongs to the flagella basal body rod proteins family.</text>
</comment>
<evidence type="ECO:0000256" key="1">
    <source>
        <dbReference type="ARBA" id="ARBA00004365"/>
    </source>
</evidence>